<protein>
    <submittedName>
        <fullName evidence="1">Uncharacterized protein</fullName>
    </submittedName>
</protein>
<evidence type="ECO:0000313" key="2">
    <source>
        <dbReference type="Proteomes" id="UP001057233"/>
    </source>
</evidence>
<dbReference type="EMBL" id="ON191531">
    <property type="protein sequence ID" value="URG17466.1"/>
    <property type="molecule type" value="Genomic_DNA"/>
</dbReference>
<accession>A0A9E7IMF5</accession>
<name>A0A9E7IMF5_9CAUD</name>
<sequence>MLGYLLPRYHAARIPGVTGPDRYGVKDTSTGQWLEYRTRRKSAARERARSLNNK</sequence>
<reference evidence="1" key="1">
    <citation type="submission" date="2022-04" db="EMBL/GenBank/DDBJ databases">
        <authorList>
            <person name="Hwangbo M."/>
            <person name="Wang B."/>
            <person name="Gill J.J."/>
            <person name="Chu K.-H."/>
            <person name="Young R."/>
        </authorList>
    </citation>
    <scope>NUCLEOTIDE SEQUENCE</scope>
</reference>
<proteinExistence type="predicted"/>
<keyword evidence="2" id="KW-1185">Reference proteome</keyword>
<gene>
    <name evidence="1" type="ORF">Mbo2_096</name>
</gene>
<organism evidence="1 2">
    <name type="scientific">Rhodococcus phage Mbo2</name>
    <dbReference type="NCBI Taxonomy" id="2936911"/>
    <lineage>
        <taxon>Viruses</taxon>
        <taxon>Duplodnaviria</taxon>
        <taxon>Heunggongvirae</taxon>
        <taxon>Uroviricota</taxon>
        <taxon>Caudoviricetes</taxon>
        <taxon>Caudoviricetes incertae sedis</taxon>
        <taxon>Mboduovirus</taxon>
        <taxon>Mboduovirus mbo2</taxon>
    </lineage>
</organism>
<dbReference type="Proteomes" id="UP001057233">
    <property type="component" value="Segment"/>
</dbReference>
<evidence type="ECO:0000313" key="1">
    <source>
        <dbReference type="EMBL" id="URG17466.1"/>
    </source>
</evidence>